<evidence type="ECO:0000259" key="4">
    <source>
        <dbReference type="SMART" id="SM00479"/>
    </source>
</evidence>
<protein>
    <submittedName>
        <fullName evidence="5">DNA polymerase III subunit epsilon</fullName>
    </submittedName>
</protein>
<keyword evidence="3" id="KW-0269">Exonuclease</keyword>
<dbReference type="SMART" id="SM00479">
    <property type="entry name" value="EXOIII"/>
    <property type="match status" value="1"/>
</dbReference>
<dbReference type="PANTHER" id="PTHR30231">
    <property type="entry name" value="DNA POLYMERASE III SUBUNIT EPSILON"/>
    <property type="match status" value="1"/>
</dbReference>
<dbReference type="Gene3D" id="3.30.420.10">
    <property type="entry name" value="Ribonuclease H-like superfamily/Ribonuclease H"/>
    <property type="match status" value="1"/>
</dbReference>
<dbReference type="SUPFAM" id="SSF53098">
    <property type="entry name" value="Ribonuclease H-like"/>
    <property type="match status" value="1"/>
</dbReference>
<dbReference type="EMBL" id="CACRTV010000057">
    <property type="protein sequence ID" value="VYU49549.1"/>
    <property type="molecule type" value="Genomic_DNA"/>
</dbReference>
<dbReference type="GO" id="GO:0003676">
    <property type="term" value="F:nucleic acid binding"/>
    <property type="evidence" value="ECO:0007669"/>
    <property type="project" value="InterPro"/>
</dbReference>
<dbReference type="PANTHER" id="PTHR30231:SF4">
    <property type="entry name" value="PROTEIN NEN2"/>
    <property type="match status" value="1"/>
</dbReference>
<dbReference type="InterPro" id="IPR013520">
    <property type="entry name" value="Ribonucl_H"/>
</dbReference>
<dbReference type="InterPro" id="IPR036397">
    <property type="entry name" value="RNaseH_sf"/>
</dbReference>
<evidence type="ECO:0000256" key="1">
    <source>
        <dbReference type="ARBA" id="ARBA00022722"/>
    </source>
</evidence>
<dbReference type="InterPro" id="IPR012337">
    <property type="entry name" value="RNaseH-like_sf"/>
</dbReference>
<dbReference type="CDD" id="cd06127">
    <property type="entry name" value="DEDDh"/>
    <property type="match status" value="1"/>
</dbReference>
<accession>A0A6N3FC97</accession>
<gene>
    <name evidence="5" type="ORF">CPLFYP93_02482</name>
</gene>
<dbReference type="AlphaFoldDB" id="A0A6N3FC97"/>
<name>A0A6N3FC97_9CLOT</name>
<keyword evidence="2" id="KW-0378">Hydrolase</keyword>
<keyword evidence="1" id="KW-0540">Nuclease</keyword>
<dbReference type="Pfam" id="PF00929">
    <property type="entry name" value="RNase_T"/>
    <property type="match status" value="1"/>
</dbReference>
<sequence>MKVIVFDTETTTLPRGMIKGTTHVDGRPFIGKGEIIQLTALVCNEELQIEQAISFYCKPSEPITDEAFAIHRISNEAIESLSGGKTFEEYIFNDYKDIFLRIGNVYVGHNVSFDIKLVNATLTAFNYPAINFGTPTTTLEGLREDRNYSLCTMRTTRAIKGFYKSPKLSEAVQLVGVADKIDLLYNKVYKQLGLSKSTYHNADYDTFCTWVVLNQLRSQL</sequence>
<dbReference type="RefSeq" id="WP_156561845.1">
    <property type="nucleotide sequence ID" value="NZ_CACRTV010000057.1"/>
</dbReference>
<dbReference type="GO" id="GO:0008408">
    <property type="term" value="F:3'-5' exonuclease activity"/>
    <property type="evidence" value="ECO:0007669"/>
    <property type="project" value="TreeGrafter"/>
</dbReference>
<proteinExistence type="predicted"/>
<evidence type="ECO:0000256" key="3">
    <source>
        <dbReference type="ARBA" id="ARBA00022839"/>
    </source>
</evidence>
<feature type="domain" description="Exonuclease" evidence="4">
    <location>
        <begin position="2"/>
        <end position="220"/>
    </location>
</feature>
<evidence type="ECO:0000313" key="5">
    <source>
        <dbReference type="EMBL" id="VYU49549.1"/>
    </source>
</evidence>
<evidence type="ECO:0000256" key="2">
    <source>
        <dbReference type="ARBA" id="ARBA00022801"/>
    </source>
</evidence>
<organism evidence="5">
    <name type="scientific">Clostridium paraputrificum</name>
    <dbReference type="NCBI Taxonomy" id="29363"/>
    <lineage>
        <taxon>Bacteria</taxon>
        <taxon>Bacillati</taxon>
        <taxon>Bacillota</taxon>
        <taxon>Clostridia</taxon>
        <taxon>Eubacteriales</taxon>
        <taxon>Clostridiaceae</taxon>
        <taxon>Clostridium</taxon>
    </lineage>
</organism>
<reference evidence="5" key="1">
    <citation type="submission" date="2019-11" db="EMBL/GenBank/DDBJ databases">
        <authorList>
            <person name="Feng L."/>
        </authorList>
    </citation>
    <scope>NUCLEOTIDE SEQUENCE</scope>
    <source>
        <strain evidence="5">CParaputrificumLFYP93</strain>
    </source>
</reference>